<dbReference type="GO" id="GO:0006313">
    <property type="term" value="P:DNA transposition"/>
    <property type="evidence" value="ECO:0007669"/>
    <property type="project" value="InterPro"/>
</dbReference>
<sequence>MHFLIQVKEAEALLKRSEQNQEFIPVSLQRQWGHLLNAFTKAMNIRYGRVDSLFQKRFRRKEVTSEAYFTRLIFYIHFNPQHHGLIQDFKDWPYSSYHSLLSKKTTNLERDTVLEWFGDREHMERFHREDADFRTISPLIEEDEL</sequence>
<evidence type="ECO:0000313" key="2">
    <source>
        <dbReference type="Proteomes" id="UP000563094"/>
    </source>
</evidence>
<dbReference type="SUPFAM" id="SSF143422">
    <property type="entry name" value="Transposase IS200-like"/>
    <property type="match status" value="1"/>
</dbReference>
<name>A0A839GJ31_9BACT</name>
<dbReference type="AlphaFoldDB" id="A0A839GJ31"/>
<organism evidence="1 2">
    <name type="scientific">Rufibacter quisquiliarum</name>
    <dbReference type="NCBI Taxonomy" id="1549639"/>
    <lineage>
        <taxon>Bacteria</taxon>
        <taxon>Pseudomonadati</taxon>
        <taxon>Bacteroidota</taxon>
        <taxon>Cytophagia</taxon>
        <taxon>Cytophagales</taxon>
        <taxon>Hymenobacteraceae</taxon>
        <taxon>Rufibacter</taxon>
    </lineage>
</organism>
<dbReference type="EMBL" id="JACJIQ010000016">
    <property type="protein sequence ID" value="MBA9078862.1"/>
    <property type="molecule type" value="Genomic_DNA"/>
</dbReference>
<keyword evidence="2" id="KW-1185">Reference proteome</keyword>
<protein>
    <recommendedName>
        <fullName evidence="3">Transposase</fullName>
    </recommendedName>
</protein>
<dbReference type="RefSeq" id="WP_182513947.1">
    <property type="nucleotide sequence ID" value="NZ_JACJIQ010000016.1"/>
</dbReference>
<dbReference type="GO" id="GO:0003677">
    <property type="term" value="F:DNA binding"/>
    <property type="evidence" value="ECO:0007669"/>
    <property type="project" value="InterPro"/>
</dbReference>
<dbReference type="GO" id="GO:0004803">
    <property type="term" value="F:transposase activity"/>
    <property type="evidence" value="ECO:0007669"/>
    <property type="project" value="InterPro"/>
</dbReference>
<accession>A0A839GJ31</accession>
<gene>
    <name evidence="1" type="ORF">FHS90_003592</name>
</gene>
<dbReference type="Gene3D" id="3.30.70.1290">
    <property type="entry name" value="Transposase IS200-like"/>
    <property type="match status" value="1"/>
</dbReference>
<evidence type="ECO:0008006" key="3">
    <source>
        <dbReference type="Google" id="ProtNLM"/>
    </source>
</evidence>
<evidence type="ECO:0000313" key="1">
    <source>
        <dbReference type="EMBL" id="MBA9078862.1"/>
    </source>
</evidence>
<comment type="caution">
    <text evidence="1">The sequence shown here is derived from an EMBL/GenBank/DDBJ whole genome shotgun (WGS) entry which is preliminary data.</text>
</comment>
<reference evidence="1 2" key="1">
    <citation type="submission" date="2020-08" db="EMBL/GenBank/DDBJ databases">
        <title>Genomic Encyclopedia of Type Strains, Phase IV (KMG-IV): sequencing the most valuable type-strain genomes for metagenomic binning, comparative biology and taxonomic classification.</title>
        <authorList>
            <person name="Goeker M."/>
        </authorList>
    </citation>
    <scope>NUCLEOTIDE SEQUENCE [LARGE SCALE GENOMIC DNA]</scope>
    <source>
        <strain evidence="1 2">DSM 29854</strain>
    </source>
</reference>
<dbReference type="Proteomes" id="UP000563094">
    <property type="component" value="Unassembled WGS sequence"/>
</dbReference>
<dbReference type="InterPro" id="IPR036515">
    <property type="entry name" value="Transposase_17_sf"/>
</dbReference>
<proteinExistence type="predicted"/>